<dbReference type="AlphaFoldDB" id="A0A0U2WCF6"/>
<proteinExistence type="inferred from homology"/>
<keyword evidence="2" id="KW-0378">Hydrolase</keyword>
<dbReference type="STRING" id="162209.IJ22_48550"/>
<organism evidence="3 4">
    <name type="scientific">Paenibacillus naphthalenovorans</name>
    <dbReference type="NCBI Taxonomy" id="162209"/>
    <lineage>
        <taxon>Bacteria</taxon>
        <taxon>Bacillati</taxon>
        <taxon>Bacillota</taxon>
        <taxon>Bacilli</taxon>
        <taxon>Bacillales</taxon>
        <taxon>Paenibacillaceae</taxon>
        <taxon>Paenibacillus</taxon>
    </lineage>
</organism>
<dbReference type="KEGG" id="pnp:IJ22_48550"/>
<dbReference type="SUPFAM" id="SSF53474">
    <property type="entry name" value="alpha/beta-Hydrolases"/>
    <property type="match status" value="1"/>
</dbReference>
<name>A0A0U2WCF6_9BACL</name>
<sequence length="214" mass="23942">MAAPFEYTVIPPKAIESGKTYPAVFALHGIGYTEKDMLSVIEPLKGELFLIGIRGHLPYEAGHAYYYLKSFGNPERDLFDRSVEMLQHFIDDAVRRFPIDPRQVYLIGFSQGAILSLTLALTLGSKVKGVIAMNGYIPSFVKEEYVILPAGHLSVFLSDGDCDPIFPPSVGAESHQYLKDKVERIQYVTYSAAHEITDRNKADVVAWIEKEIAR</sequence>
<reference evidence="4" key="1">
    <citation type="submission" date="2015-12" db="EMBL/GenBank/DDBJ databases">
        <title>Complete genome sequences of two moderately thermophilic Paenibacillus species.</title>
        <authorList>
            <person name="Butler R.III."/>
            <person name="Wang J."/>
            <person name="Stark B.C."/>
            <person name="Pombert J.-F."/>
        </authorList>
    </citation>
    <scope>NUCLEOTIDE SEQUENCE [LARGE SCALE GENOMIC DNA]</scope>
    <source>
        <strain evidence="4">32O-Y</strain>
    </source>
</reference>
<dbReference type="InterPro" id="IPR003140">
    <property type="entry name" value="PLipase/COase/thioEstase"/>
</dbReference>
<dbReference type="InterPro" id="IPR029058">
    <property type="entry name" value="AB_hydrolase_fold"/>
</dbReference>
<protein>
    <submittedName>
        <fullName evidence="3">Esterase</fullName>
    </submittedName>
</protein>
<dbReference type="EMBL" id="CP013652">
    <property type="protein sequence ID" value="ALS25117.1"/>
    <property type="molecule type" value="Genomic_DNA"/>
</dbReference>
<keyword evidence="4" id="KW-1185">Reference proteome</keyword>
<dbReference type="PATRIC" id="fig|162209.4.peg.5124"/>
<dbReference type="GO" id="GO:0016787">
    <property type="term" value="F:hydrolase activity"/>
    <property type="evidence" value="ECO:0007669"/>
    <property type="project" value="UniProtKB-KW"/>
</dbReference>
<dbReference type="InterPro" id="IPR050565">
    <property type="entry name" value="LYPA1-2/EST-like"/>
</dbReference>
<dbReference type="Gene3D" id="3.40.50.1820">
    <property type="entry name" value="alpha/beta hydrolase"/>
    <property type="match status" value="1"/>
</dbReference>
<dbReference type="PANTHER" id="PTHR10655:SF17">
    <property type="entry name" value="LYSOPHOSPHOLIPASE-LIKE PROTEIN 1"/>
    <property type="match status" value="1"/>
</dbReference>
<dbReference type="RefSeq" id="WP_062410553.1">
    <property type="nucleotide sequence ID" value="NZ_BJCS01000009.1"/>
</dbReference>
<evidence type="ECO:0000313" key="3">
    <source>
        <dbReference type="EMBL" id="ALS25117.1"/>
    </source>
</evidence>
<evidence type="ECO:0000256" key="2">
    <source>
        <dbReference type="ARBA" id="ARBA00022801"/>
    </source>
</evidence>
<evidence type="ECO:0000313" key="4">
    <source>
        <dbReference type="Proteomes" id="UP000061660"/>
    </source>
</evidence>
<reference evidence="3 4" key="2">
    <citation type="journal article" date="2016" name="Genome Announc.">
        <title>Complete Genome Sequences of Two Interactive Moderate Thermophiles, Paenibacillus napthalenovorans 32O-Y and Paenibacillus sp. 32O-W.</title>
        <authorList>
            <person name="Butler R.R.III."/>
            <person name="Wang J."/>
            <person name="Stark B.C."/>
            <person name="Pombert J.F."/>
        </authorList>
    </citation>
    <scope>NUCLEOTIDE SEQUENCE [LARGE SCALE GENOMIC DNA]</scope>
    <source>
        <strain evidence="3 4">32O-Y</strain>
    </source>
</reference>
<dbReference type="PANTHER" id="PTHR10655">
    <property type="entry name" value="LYSOPHOSPHOLIPASE-RELATED"/>
    <property type="match status" value="1"/>
</dbReference>
<accession>A0A0U2WCF6</accession>
<dbReference type="Proteomes" id="UP000061660">
    <property type="component" value="Chromosome"/>
</dbReference>
<evidence type="ECO:0000256" key="1">
    <source>
        <dbReference type="ARBA" id="ARBA00006499"/>
    </source>
</evidence>
<dbReference type="Pfam" id="PF02230">
    <property type="entry name" value="Abhydrolase_2"/>
    <property type="match status" value="1"/>
</dbReference>
<dbReference type="OrthoDB" id="9795555at2"/>
<comment type="similarity">
    <text evidence="1">Belongs to the AB hydrolase superfamily. AB hydrolase 2 family.</text>
</comment>
<gene>
    <name evidence="3" type="ORF">IJ22_48550</name>
</gene>